<feature type="compositionally biased region" description="Basic and acidic residues" evidence="1">
    <location>
        <begin position="171"/>
        <end position="185"/>
    </location>
</feature>
<organism evidence="3 4">
    <name type="scientific">Symbiodinium necroappetens</name>
    <dbReference type="NCBI Taxonomy" id="1628268"/>
    <lineage>
        <taxon>Eukaryota</taxon>
        <taxon>Sar</taxon>
        <taxon>Alveolata</taxon>
        <taxon>Dinophyceae</taxon>
        <taxon>Suessiales</taxon>
        <taxon>Symbiodiniaceae</taxon>
        <taxon>Symbiodinium</taxon>
    </lineage>
</organism>
<comment type="caution">
    <text evidence="3">The sequence shown here is derived from an EMBL/GenBank/DDBJ whole genome shotgun (WGS) entry which is preliminary data.</text>
</comment>
<protein>
    <submittedName>
        <fullName evidence="3">Uncharacterized protein</fullName>
    </submittedName>
</protein>
<sequence length="349" mass="38042">MATWATRCLAAHTLSLWCVCFAEIAAESAGRHQPLALWATVEHNSSAEAAPTYASMAGNDPASGKDWKSKPKQQVKAWNNSMQHTYHTYIPGKYQAFPSKVASIRADTAGSTKEQSFHDYSRSYGGLGQMGVQQAKHAKHGHSNKHADSSDGSHDGHEGSDDYQHFMPDFSAHDKGPGGDEQLSSDHLDMREDYKKYMNSYNTHGPSNKYVPDLDELREDERSDFIPSGSEEPAASPSRNSLRSGDHGEDTSTGQAQRWSLGSYMHRTGWKKQLSGVIPSFVPGEFASAQPAPAAASSKFLARPSVGNTAEDSADWWQLPVVIFAALAFATLVKASSRRTITPPEQLLG</sequence>
<feature type="signal peptide" evidence="2">
    <location>
        <begin position="1"/>
        <end position="22"/>
    </location>
</feature>
<dbReference type="AlphaFoldDB" id="A0A812WNB9"/>
<feature type="chain" id="PRO_5032732774" evidence="2">
    <location>
        <begin position="23"/>
        <end position="349"/>
    </location>
</feature>
<feature type="compositionally biased region" description="Low complexity" evidence="1">
    <location>
        <begin position="227"/>
        <end position="238"/>
    </location>
</feature>
<proteinExistence type="predicted"/>
<evidence type="ECO:0000313" key="3">
    <source>
        <dbReference type="EMBL" id="CAE7687706.1"/>
    </source>
</evidence>
<evidence type="ECO:0000256" key="1">
    <source>
        <dbReference type="SAM" id="MobiDB-lite"/>
    </source>
</evidence>
<dbReference type="EMBL" id="CAJNJA010034119">
    <property type="protein sequence ID" value="CAE7687706.1"/>
    <property type="molecule type" value="Genomic_DNA"/>
</dbReference>
<dbReference type="Proteomes" id="UP000601435">
    <property type="component" value="Unassembled WGS sequence"/>
</dbReference>
<name>A0A812WNB9_9DINO</name>
<evidence type="ECO:0000256" key="2">
    <source>
        <dbReference type="SAM" id="SignalP"/>
    </source>
</evidence>
<gene>
    <name evidence="3" type="ORF">SNEC2469_LOCUS19807</name>
</gene>
<evidence type="ECO:0000313" key="4">
    <source>
        <dbReference type="Proteomes" id="UP000601435"/>
    </source>
</evidence>
<accession>A0A812WNB9</accession>
<feature type="region of interest" description="Disordered" evidence="1">
    <location>
        <begin position="110"/>
        <end position="185"/>
    </location>
</feature>
<dbReference type="OrthoDB" id="428233at2759"/>
<keyword evidence="4" id="KW-1185">Reference proteome</keyword>
<feature type="compositionally biased region" description="Basic and acidic residues" evidence="1">
    <location>
        <begin position="145"/>
        <end position="164"/>
    </location>
</feature>
<feature type="region of interest" description="Disordered" evidence="1">
    <location>
        <begin position="224"/>
        <end position="258"/>
    </location>
</feature>
<keyword evidence="2" id="KW-0732">Signal</keyword>
<reference evidence="3" key="1">
    <citation type="submission" date="2021-02" db="EMBL/GenBank/DDBJ databases">
        <authorList>
            <person name="Dougan E. K."/>
            <person name="Rhodes N."/>
            <person name="Thang M."/>
            <person name="Chan C."/>
        </authorList>
    </citation>
    <scope>NUCLEOTIDE SEQUENCE</scope>
</reference>